<comment type="function">
    <text evidence="9">Acts as an effector of RABF2A and RABF2B. Involved in vacuolar transport of storage proteins. Regulates membrane trafficking to protein storage vacuoles (PSVs). Binds specifically to phosphatidylinositol 3-monophosphate (PtdIns3P).</text>
</comment>
<evidence type="ECO:0000259" key="12">
    <source>
        <dbReference type="PROSITE" id="PS50195"/>
    </source>
</evidence>
<evidence type="ECO:0000256" key="3">
    <source>
        <dbReference type="ARBA" id="ARBA00022448"/>
    </source>
</evidence>
<feature type="region of interest" description="Disordered" evidence="11">
    <location>
        <begin position="36"/>
        <end position="68"/>
    </location>
</feature>
<evidence type="ECO:0000256" key="7">
    <source>
        <dbReference type="ARBA" id="ARBA00023054"/>
    </source>
</evidence>
<dbReference type="InterPro" id="IPR001683">
    <property type="entry name" value="PX_dom"/>
</dbReference>
<evidence type="ECO:0000256" key="5">
    <source>
        <dbReference type="ARBA" id="ARBA00022753"/>
    </source>
</evidence>
<dbReference type="EMBL" id="JBJUIK010000004">
    <property type="protein sequence ID" value="KAL3528887.1"/>
    <property type="molecule type" value="Genomic_DNA"/>
</dbReference>
<dbReference type="Pfam" id="PF00787">
    <property type="entry name" value="PX"/>
    <property type="match status" value="1"/>
</dbReference>
<keyword evidence="14" id="KW-1185">Reference proteome</keyword>
<dbReference type="InterPro" id="IPR036871">
    <property type="entry name" value="PX_dom_sf"/>
</dbReference>
<evidence type="ECO:0000256" key="2">
    <source>
        <dbReference type="ARBA" id="ARBA00004514"/>
    </source>
</evidence>
<feature type="coiled-coil region" evidence="10">
    <location>
        <begin position="424"/>
        <end position="603"/>
    </location>
</feature>
<evidence type="ECO:0000256" key="10">
    <source>
        <dbReference type="SAM" id="Coils"/>
    </source>
</evidence>
<evidence type="ECO:0000256" key="9">
    <source>
        <dbReference type="ARBA" id="ARBA00055681"/>
    </source>
</evidence>
<dbReference type="PANTHER" id="PTHR46856">
    <property type="entry name" value="PX DOMAIN-CONTAINING PROTEIN EREL1-RELATED"/>
    <property type="match status" value="1"/>
</dbReference>
<comment type="subcellular location">
    <subcellularLocation>
        <location evidence="2">Cytoplasm</location>
        <location evidence="2">Cytosol</location>
    </subcellularLocation>
    <subcellularLocation>
        <location evidence="1">Endosome membrane</location>
        <topology evidence="1">Peripheral membrane protein</topology>
    </subcellularLocation>
</comment>
<reference evidence="13 14" key="1">
    <citation type="submission" date="2024-11" db="EMBL/GenBank/DDBJ databases">
        <title>A near-complete genome assembly of Cinchona calisaya.</title>
        <authorList>
            <person name="Lian D.C."/>
            <person name="Zhao X.W."/>
            <person name="Wei L."/>
        </authorList>
    </citation>
    <scope>NUCLEOTIDE SEQUENCE [LARGE SCALE GENOMIC DNA]</scope>
    <source>
        <tissue evidence="13">Nenye</tissue>
    </source>
</reference>
<evidence type="ECO:0000256" key="6">
    <source>
        <dbReference type="ARBA" id="ARBA00022927"/>
    </source>
</evidence>
<dbReference type="SMART" id="SM00312">
    <property type="entry name" value="PX"/>
    <property type="match status" value="1"/>
</dbReference>
<keyword evidence="5" id="KW-0967">Endosome</keyword>
<feature type="compositionally biased region" description="Basic and acidic residues" evidence="11">
    <location>
        <begin position="726"/>
        <end position="740"/>
    </location>
</feature>
<evidence type="ECO:0000256" key="1">
    <source>
        <dbReference type="ARBA" id="ARBA00004481"/>
    </source>
</evidence>
<dbReference type="Gene3D" id="3.30.1520.10">
    <property type="entry name" value="Phox-like domain"/>
    <property type="match status" value="1"/>
</dbReference>
<evidence type="ECO:0000313" key="13">
    <source>
        <dbReference type="EMBL" id="KAL3528887.1"/>
    </source>
</evidence>
<dbReference type="GO" id="GO:0005829">
    <property type="term" value="C:cytosol"/>
    <property type="evidence" value="ECO:0007669"/>
    <property type="project" value="UniProtKB-SubCell"/>
</dbReference>
<dbReference type="PANTHER" id="PTHR46856:SF3">
    <property type="entry name" value="PX DOMAIN-CONTAINING PROTEIN EREX"/>
    <property type="match status" value="1"/>
</dbReference>
<evidence type="ECO:0000256" key="4">
    <source>
        <dbReference type="ARBA" id="ARBA00022490"/>
    </source>
</evidence>
<accession>A0ABD3AEJ7</accession>
<keyword evidence="7 10" id="KW-0175">Coiled coil</keyword>
<evidence type="ECO:0000256" key="11">
    <source>
        <dbReference type="SAM" id="MobiDB-lite"/>
    </source>
</evidence>
<evidence type="ECO:0000256" key="8">
    <source>
        <dbReference type="ARBA" id="ARBA00023136"/>
    </source>
</evidence>
<gene>
    <name evidence="13" type="ORF">ACH5RR_008209</name>
</gene>
<feature type="region of interest" description="Disordered" evidence="11">
    <location>
        <begin position="726"/>
        <end position="751"/>
    </location>
</feature>
<dbReference type="GO" id="GO:0015031">
    <property type="term" value="P:protein transport"/>
    <property type="evidence" value="ECO:0007669"/>
    <property type="project" value="UniProtKB-KW"/>
</dbReference>
<dbReference type="Proteomes" id="UP001630127">
    <property type="component" value="Unassembled WGS sequence"/>
</dbReference>
<dbReference type="FunFam" id="3.30.1520.10:FF:000060">
    <property type="entry name" value="Phox (PX) domain-containing protein"/>
    <property type="match status" value="1"/>
</dbReference>
<keyword evidence="3" id="KW-0813">Transport</keyword>
<keyword evidence="6" id="KW-0653">Protein transport</keyword>
<dbReference type="SUPFAM" id="SSF64268">
    <property type="entry name" value="PX domain"/>
    <property type="match status" value="1"/>
</dbReference>
<proteinExistence type="predicted"/>
<protein>
    <recommendedName>
        <fullName evidence="12">PX domain-containing protein</fullName>
    </recommendedName>
</protein>
<feature type="domain" description="PX" evidence="12">
    <location>
        <begin position="97"/>
        <end position="214"/>
    </location>
</feature>
<keyword evidence="4" id="KW-0963">Cytoplasm</keyword>
<keyword evidence="8" id="KW-0472">Membrane</keyword>
<sequence>MNMYGGYHDYSLYLLDLAANDPTLVESLAFPSRARRHSVHHDDNNSSSIATTPPPPEHHRHDGTSPLPLGMDWSPPPRIWEGRNSVWPHDFHTGWSYCVTVPSWTIIPKARDLDPIVFYRVQVGIQSPQGITTIRGILRRFSDFVKLYADLKRAFPQKKLPPAPPKGLLRTKSKELIEERRRSLGDWIEKLLSDIDLSRSYPVAIFLELEAAARSSFQEANQNASDANASASSVISSDQILNYSDGSLVAGSSFASDFGNDSTYEASELGTPRHDMDTRHEFGVDSASYDLHITSAAIASAKDGLSGNYVRPSKESIEGNEQGSYHNMTLRTKDSATDHDTLNTNTSQSEADHEGKMELISGIENLRNVRRLSGDSLESDISSVRLEFPEGSEASGNNDLIARSEQGSSIVLPTVEQNKMSRTLTTMQQRLNTARTDVEDLIARLNQELAVRQYLSTKVKDLEIELETMKQTREESLQQAIINERERVTDVQWDMEELRRKCMEMELKLKSEQEEKVLLESTKNSIIRESGKLRQELDVAKEQVENLLKHHEESEMKSKLDLKILAKEVKSLRSSQSELKQELVRLAKEKVEAERILQEERQRREHSNAANVKLLHECEILRSRLEECSVNFLIEEENKLTMDTSSPSEAIDILGTSDNRIGLLLAEAQLLAQDVENVVTSASSNIDGRVTRLPDDELRKMLTDVFIDNASLRTQINSILRYALDKSPDKSERDTEETSSKESILSKFLER</sequence>
<comment type="caution">
    <text evidence="13">The sequence shown here is derived from an EMBL/GenBank/DDBJ whole genome shotgun (WGS) entry which is preliminary data.</text>
</comment>
<dbReference type="InterPro" id="IPR044588">
    <property type="entry name" value="EREX-like"/>
</dbReference>
<dbReference type="GO" id="GO:0010008">
    <property type="term" value="C:endosome membrane"/>
    <property type="evidence" value="ECO:0007669"/>
    <property type="project" value="UniProtKB-SubCell"/>
</dbReference>
<dbReference type="PROSITE" id="PS50195">
    <property type="entry name" value="PX"/>
    <property type="match status" value="1"/>
</dbReference>
<organism evidence="13 14">
    <name type="scientific">Cinchona calisaya</name>
    <dbReference type="NCBI Taxonomy" id="153742"/>
    <lineage>
        <taxon>Eukaryota</taxon>
        <taxon>Viridiplantae</taxon>
        <taxon>Streptophyta</taxon>
        <taxon>Embryophyta</taxon>
        <taxon>Tracheophyta</taxon>
        <taxon>Spermatophyta</taxon>
        <taxon>Magnoliopsida</taxon>
        <taxon>eudicotyledons</taxon>
        <taxon>Gunneridae</taxon>
        <taxon>Pentapetalae</taxon>
        <taxon>asterids</taxon>
        <taxon>lamiids</taxon>
        <taxon>Gentianales</taxon>
        <taxon>Rubiaceae</taxon>
        <taxon>Cinchonoideae</taxon>
        <taxon>Cinchoneae</taxon>
        <taxon>Cinchona</taxon>
    </lineage>
</organism>
<dbReference type="AlphaFoldDB" id="A0ABD3AEJ7"/>
<name>A0ABD3AEJ7_9GENT</name>
<evidence type="ECO:0000313" key="14">
    <source>
        <dbReference type="Proteomes" id="UP001630127"/>
    </source>
</evidence>